<proteinExistence type="predicted"/>
<dbReference type="Proteomes" id="UP001162164">
    <property type="component" value="Unassembled WGS sequence"/>
</dbReference>
<name>A0ABQ9JNY3_9CUCU</name>
<dbReference type="InterPro" id="IPR004211">
    <property type="entry name" value="Endonuclease_7"/>
</dbReference>
<dbReference type="Gene3D" id="3.90.1600.10">
    <property type="entry name" value="Palm domain of DNA polymerase"/>
    <property type="match status" value="1"/>
</dbReference>
<dbReference type="InterPro" id="IPR023211">
    <property type="entry name" value="DNA_pol_palm_dom_sf"/>
</dbReference>
<comment type="caution">
    <text evidence="1">The sequence shown here is derived from an EMBL/GenBank/DDBJ whole genome shotgun (WGS) entry which is preliminary data.</text>
</comment>
<protein>
    <recommendedName>
        <fullName evidence="3">DNA-directed DNA polymerase</fullName>
    </recommendedName>
</protein>
<dbReference type="InterPro" id="IPR012337">
    <property type="entry name" value="RNaseH-like_sf"/>
</dbReference>
<dbReference type="SUPFAM" id="SSF53098">
    <property type="entry name" value="Ribonuclease H-like"/>
    <property type="match status" value="1"/>
</dbReference>
<dbReference type="PANTHER" id="PTHR31511:SF12">
    <property type="entry name" value="RHO TERMINATION FACTOR N-TERMINAL DOMAIN-CONTAINING PROTEIN"/>
    <property type="match status" value="1"/>
</dbReference>
<dbReference type="InterPro" id="IPR043502">
    <property type="entry name" value="DNA/RNA_pol_sf"/>
</dbReference>
<sequence length="760" mass="90154">MEIYKGRDASSKFILSLVEDIRNIYNNIIKNPKVMQPLNTDEKNYLNNVRECYICNKNLGDDRVLDHCHLTGKFRGVVHNKCNLLYRLPKFFPIFLHNFSGYDCHLFVKALNIIEGKINLIPQNKELYISLSKWIPINDEEFIELRFLDSIRFMQSNNEQFNLVTRKGVLPYEYLNSWERLDETMLPSQIEFNSKLTNKACSDDDYQHAKRVWETFKCVNLWDYLRIYLMTDVLLLTDIFQNFRKVCYKIYSLDPAQYYTAPGLAWDAMLKYTDIKLELLTDISMYSFIKKGIRGGITQCSHRHSVANNKYMNTENYNKTDLSKYLMYLDVNNLYGWAMSQMLPYGGFKWVEHIEHVDIMGIAESSSVGYIFEVDLEYPKELHDYHNDLPFCAENKLSINSKIPKLIPDLTNKNKYVIHYRNLQQCLKFGLKLVKIHRALQFNQSCWLKKYIDLNTYHRSRAKNEFEKNYFKLKNNAVYGKTMENVDKRKDVRIVTQWDNSGRRLGARSLIAKPNFHSATQFTTDLVAIQLNRIYTCYNKPIYLGFVILELSKWLMYNFHYEYMKPKYDKNLILNYMDTDSFIYTIQTEDFYNDIKNDIVTHFDTSDYNPDNPYGLPLVNKKVVGLMKDENNGSIIKEFIGLRPKMYSIDVINKNQIKKAKGVKKTVVDSLSLDDYRDCLYKKRIFYGNISMLHTIYTQNINKICLSYSDDKRYIKDDGISTYAWGHYRIKKRKRIMFLYKTKHIAVTYHNYDVTDYLIV</sequence>
<dbReference type="SUPFAM" id="SSF54060">
    <property type="entry name" value="His-Me finger endonucleases"/>
    <property type="match status" value="1"/>
</dbReference>
<dbReference type="InterPro" id="IPR038563">
    <property type="entry name" value="Endonuclease_7_sf"/>
</dbReference>
<evidence type="ECO:0008006" key="3">
    <source>
        <dbReference type="Google" id="ProtNLM"/>
    </source>
</evidence>
<evidence type="ECO:0000313" key="2">
    <source>
        <dbReference type="Proteomes" id="UP001162164"/>
    </source>
</evidence>
<dbReference type="SUPFAM" id="SSF56672">
    <property type="entry name" value="DNA/RNA polymerases"/>
    <property type="match status" value="1"/>
</dbReference>
<organism evidence="1 2">
    <name type="scientific">Molorchus minor</name>
    <dbReference type="NCBI Taxonomy" id="1323400"/>
    <lineage>
        <taxon>Eukaryota</taxon>
        <taxon>Metazoa</taxon>
        <taxon>Ecdysozoa</taxon>
        <taxon>Arthropoda</taxon>
        <taxon>Hexapoda</taxon>
        <taxon>Insecta</taxon>
        <taxon>Pterygota</taxon>
        <taxon>Neoptera</taxon>
        <taxon>Endopterygota</taxon>
        <taxon>Coleoptera</taxon>
        <taxon>Polyphaga</taxon>
        <taxon>Cucujiformia</taxon>
        <taxon>Chrysomeloidea</taxon>
        <taxon>Cerambycidae</taxon>
        <taxon>Lamiinae</taxon>
        <taxon>Monochamini</taxon>
        <taxon>Molorchus</taxon>
    </lineage>
</organism>
<evidence type="ECO:0000313" key="1">
    <source>
        <dbReference type="EMBL" id="KAJ8979951.1"/>
    </source>
</evidence>
<dbReference type="Pfam" id="PF02945">
    <property type="entry name" value="Endonuclease_7"/>
    <property type="match status" value="1"/>
</dbReference>
<accession>A0ABQ9JNY3</accession>
<dbReference type="EMBL" id="JAPWTJ010000300">
    <property type="protein sequence ID" value="KAJ8979951.1"/>
    <property type="molecule type" value="Genomic_DNA"/>
</dbReference>
<dbReference type="Gene3D" id="3.40.1800.10">
    <property type="entry name" value="His-Me finger endonucleases"/>
    <property type="match status" value="1"/>
</dbReference>
<keyword evidence="2" id="KW-1185">Reference proteome</keyword>
<dbReference type="PANTHER" id="PTHR31511">
    <property type="entry name" value="PROTEIN CBG23764"/>
    <property type="match status" value="1"/>
</dbReference>
<dbReference type="InterPro" id="IPR044925">
    <property type="entry name" value="His-Me_finger_sf"/>
</dbReference>
<gene>
    <name evidence="1" type="ORF">NQ317_001536</name>
</gene>
<reference evidence="1" key="1">
    <citation type="journal article" date="2023" name="Insect Mol. Biol.">
        <title>Genome sequencing provides insights into the evolution of gene families encoding plant cell wall-degrading enzymes in longhorned beetles.</title>
        <authorList>
            <person name="Shin N.R."/>
            <person name="Okamura Y."/>
            <person name="Kirsch R."/>
            <person name="Pauchet Y."/>
        </authorList>
    </citation>
    <scope>NUCLEOTIDE SEQUENCE</scope>
    <source>
        <strain evidence="1">MMC_N1</strain>
    </source>
</reference>